<evidence type="ECO:0000256" key="8">
    <source>
        <dbReference type="SAM" id="MobiDB-lite"/>
    </source>
</evidence>
<dbReference type="PANTHER" id="PTHR21716">
    <property type="entry name" value="TRANSMEMBRANE PROTEIN"/>
    <property type="match status" value="1"/>
</dbReference>
<protein>
    <submittedName>
        <fullName evidence="11">AI-2E family transporter</fullName>
    </submittedName>
</protein>
<evidence type="ECO:0000256" key="6">
    <source>
        <dbReference type="ARBA" id="ARBA00022989"/>
    </source>
</evidence>
<keyword evidence="3" id="KW-0813">Transport</keyword>
<organism evidence="11 12">
    <name type="scientific">Litorilinea aerophila</name>
    <dbReference type="NCBI Taxonomy" id="1204385"/>
    <lineage>
        <taxon>Bacteria</taxon>
        <taxon>Bacillati</taxon>
        <taxon>Chloroflexota</taxon>
        <taxon>Caldilineae</taxon>
        <taxon>Caldilineales</taxon>
        <taxon>Caldilineaceae</taxon>
        <taxon>Litorilinea</taxon>
    </lineage>
</organism>
<keyword evidence="5 9" id="KW-0812">Transmembrane</keyword>
<dbReference type="Pfam" id="PF01594">
    <property type="entry name" value="AI-2E_transport"/>
    <property type="match status" value="1"/>
</dbReference>
<comment type="subcellular location">
    <subcellularLocation>
        <location evidence="1">Cell membrane</location>
        <topology evidence="1">Multi-pass membrane protein</topology>
    </subcellularLocation>
</comment>
<feature type="transmembrane region" description="Helical" evidence="9">
    <location>
        <begin position="378"/>
        <end position="411"/>
    </location>
</feature>
<dbReference type="Pfam" id="PF04945">
    <property type="entry name" value="YHS"/>
    <property type="match status" value="2"/>
</dbReference>
<dbReference type="InParanoid" id="A0A540VHX8"/>
<evidence type="ECO:0000256" key="7">
    <source>
        <dbReference type="ARBA" id="ARBA00023136"/>
    </source>
</evidence>
<reference evidence="11 12" key="1">
    <citation type="submission" date="2019-06" db="EMBL/GenBank/DDBJ databases">
        <title>Genome sequence of Litorilinea aerophila BAA-2444.</title>
        <authorList>
            <person name="Maclea K.S."/>
            <person name="Maurais E.G."/>
            <person name="Iannazzi L.C."/>
        </authorList>
    </citation>
    <scope>NUCLEOTIDE SEQUENCE [LARGE SCALE GENOMIC DNA]</scope>
    <source>
        <strain evidence="11 12">ATCC BAA-2444</strain>
    </source>
</reference>
<keyword evidence="7 9" id="KW-0472">Membrane</keyword>
<feature type="transmembrane region" description="Helical" evidence="9">
    <location>
        <begin position="290"/>
        <end position="312"/>
    </location>
</feature>
<proteinExistence type="inferred from homology"/>
<dbReference type="OrthoDB" id="9793390at2"/>
<evidence type="ECO:0000256" key="2">
    <source>
        <dbReference type="ARBA" id="ARBA00009773"/>
    </source>
</evidence>
<evidence type="ECO:0000256" key="4">
    <source>
        <dbReference type="ARBA" id="ARBA00022475"/>
    </source>
</evidence>
<feature type="region of interest" description="Disordered" evidence="8">
    <location>
        <begin position="511"/>
        <end position="534"/>
    </location>
</feature>
<dbReference type="PANTHER" id="PTHR21716:SF53">
    <property type="entry name" value="PERMEASE PERM-RELATED"/>
    <property type="match status" value="1"/>
</dbReference>
<feature type="transmembrane region" description="Helical" evidence="9">
    <location>
        <begin position="148"/>
        <end position="169"/>
    </location>
</feature>
<keyword evidence="12" id="KW-1185">Reference proteome</keyword>
<feature type="domain" description="TRASH" evidence="10">
    <location>
        <begin position="431"/>
        <end position="469"/>
    </location>
</feature>
<dbReference type="AlphaFoldDB" id="A0A540VHX8"/>
<gene>
    <name evidence="11" type="ORF">FKZ61_07755</name>
</gene>
<accession>A0A540VHX8</accession>
<dbReference type="EMBL" id="VIGC01000008">
    <property type="protein sequence ID" value="TQE96377.1"/>
    <property type="molecule type" value="Genomic_DNA"/>
</dbReference>
<evidence type="ECO:0000256" key="5">
    <source>
        <dbReference type="ARBA" id="ARBA00022692"/>
    </source>
</evidence>
<evidence type="ECO:0000313" key="12">
    <source>
        <dbReference type="Proteomes" id="UP000317371"/>
    </source>
</evidence>
<feature type="transmembrane region" description="Helical" evidence="9">
    <location>
        <begin position="225"/>
        <end position="247"/>
    </location>
</feature>
<dbReference type="InterPro" id="IPR007029">
    <property type="entry name" value="YHS_dom"/>
</dbReference>
<evidence type="ECO:0000259" key="10">
    <source>
        <dbReference type="SMART" id="SM00746"/>
    </source>
</evidence>
<dbReference type="InterPro" id="IPR011017">
    <property type="entry name" value="TRASH_dom"/>
</dbReference>
<name>A0A540VHX8_9CHLR</name>
<dbReference type="InterPro" id="IPR002549">
    <property type="entry name" value="AI-2E-like"/>
</dbReference>
<evidence type="ECO:0000256" key="3">
    <source>
        <dbReference type="ARBA" id="ARBA00022448"/>
    </source>
</evidence>
<comment type="caution">
    <text evidence="11">The sequence shown here is derived from an EMBL/GenBank/DDBJ whole genome shotgun (WGS) entry which is preliminary data.</text>
</comment>
<evidence type="ECO:0000313" key="11">
    <source>
        <dbReference type="EMBL" id="TQE96377.1"/>
    </source>
</evidence>
<feature type="domain" description="TRASH" evidence="10">
    <location>
        <begin position="471"/>
        <end position="508"/>
    </location>
</feature>
<dbReference type="GO" id="GO:0055085">
    <property type="term" value="P:transmembrane transport"/>
    <property type="evidence" value="ECO:0007669"/>
    <property type="project" value="TreeGrafter"/>
</dbReference>
<sequence length="534" mass="58718">MVTSETEETFPLWTQAALGFWDFNHGQALMADGRRLAKHYLAEMPDPRPWYLRWQDWLRPLPGRVCAAPVGEATPGQQEMTVPDEITLHCSPKLLVQIGAAVAALGLALYLTDVLILLAVAMLLAAVMQPPLNWLARHGLPRGVGVSLLYLLLLALLALALYALVPGIVEQASQIANGSWAAWLDQMTMQWQQETARYPGLTPLLELPVQMGAMVQNWMAGMGRWAINLSSLLMDGTLVLALAYFLAIDPNAPRRLLFDLLPEPYHLRAWYLSAHLGQQVVRWTWSQGLLALYIAVAFGVGLYLLGVPYALLLGLVGGVLEVIPFLGGAVTMLAAVLVSLPHSWNMALGAVAWYIVVNLVEGYVLVPRLYQRTLRLHPLLVLIAFVAGGRLLGLAGALLAVPLAAAIQAAWQHRDRVIAVPEQEGEAVAQDPVCGMRLTPELAACKQIYRGQTYFFCSERCHDLFLTWPVDPVCRQKVRPEVAEQVTYQGKIYYLCSPDCARRFAEAPASWLEPTSGPAQDKEARPIPALKPPG</sequence>
<comment type="similarity">
    <text evidence="2">Belongs to the autoinducer-2 exporter (AI-2E) (TC 2.A.86) family.</text>
</comment>
<feature type="transmembrane region" description="Helical" evidence="9">
    <location>
        <begin position="319"/>
        <end position="340"/>
    </location>
</feature>
<dbReference type="GO" id="GO:0005886">
    <property type="term" value="C:plasma membrane"/>
    <property type="evidence" value="ECO:0007669"/>
    <property type="project" value="UniProtKB-SubCell"/>
</dbReference>
<feature type="transmembrane region" description="Helical" evidence="9">
    <location>
        <begin position="101"/>
        <end position="128"/>
    </location>
</feature>
<keyword evidence="4" id="KW-1003">Cell membrane</keyword>
<feature type="transmembrane region" description="Helical" evidence="9">
    <location>
        <begin position="346"/>
        <end position="366"/>
    </location>
</feature>
<dbReference type="SMART" id="SM00746">
    <property type="entry name" value="TRASH"/>
    <property type="match status" value="2"/>
</dbReference>
<evidence type="ECO:0000256" key="9">
    <source>
        <dbReference type="SAM" id="Phobius"/>
    </source>
</evidence>
<evidence type="ECO:0000256" key="1">
    <source>
        <dbReference type="ARBA" id="ARBA00004651"/>
    </source>
</evidence>
<keyword evidence="6 9" id="KW-1133">Transmembrane helix</keyword>
<dbReference type="RefSeq" id="WP_141609522.1">
    <property type="nucleotide sequence ID" value="NZ_VIGC02000008.1"/>
</dbReference>
<dbReference type="Proteomes" id="UP000317371">
    <property type="component" value="Unassembled WGS sequence"/>
</dbReference>